<dbReference type="EMBL" id="CAACYE010000005">
    <property type="protein sequence ID" value="VFA86446.1"/>
    <property type="molecule type" value="Genomic_DNA"/>
</dbReference>
<reference evidence="2" key="1">
    <citation type="submission" date="2019-02" db="EMBL/GenBank/DDBJ databases">
        <authorList>
            <consortium name="Pathogen Informatics"/>
        </authorList>
    </citation>
    <scope>NUCLEOTIDE SEQUENCE</scope>
    <source>
        <strain evidence="2">3012STDY6733949</strain>
    </source>
</reference>
<dbReference type="GO" id="GO:0004622">
    <property type="term" value="F:phosphatidylcholine lysophospholipase activity"/>
    <property type="evidence" value="ECO:0007669"/>
    <property type="project" value="TreeGrafter"/>
</dbReference>
<accession>A0A449H5S0</accession>
<feature type="domain" description="SGNH hydrolase-type esterase" evidence="1">
    <location>
        <begin position="9"/>
        <end position="183"/>
    </location>
</feature>
<dbReference type="Gene3D" id="3.40.50.1110">
    <property type="entry name" value="SGNH hydrolase"/>
    <property type="match status" value="1"/>
</dbReference>
<gene>
    <name evidence="2" type="ORF">NCTC1935_04301</name>
</gene>
<dbReference type="RefSeq" id="WP_137353805.1">
    <property type="nucleotide sequence ID" value="NZ_CAACYE020000001.1"/>
</dbReference>
<dbReference type="PANTHER" id="PTHR30383:SF5">
    <property type="entry name" value="SGNH HYDROLASE-TYPE ESTERASE DOMAIN-CONTAINING PROTEIN"/>
    <property type="match status" value="1"/>
</dbReference>
<keyword evidence="2" id="KW-0378">Hydrolase</keyword>
<dbReference type="PANTHER" id="PTHR30383">
    <property type="entry name" value="THIOESTERASE 1/PROTEASE 1/LYSOPHOSPHOLIPASE L1"/>
    <property type="match status" value="1"/>
</dbReference>
<organism evidence="2">
    <name type="scientific">Nocardia farcinica</name>
    <dbReference type="NCBI Taxonomy" id="37329"/>
    <lineage>
        <taxon>Bacteria</taxon>
        <taxon>Bacillati</taxon>
        <taxon>Actinomycetota</taxon>
        <taxon>Actinomycetes</taxon>
        <taxon>Mycobacteriales</taxon>
        <taxon>Nocardiaceae</taxon>
        <taxon>Nocardia</taxon>
    </lineage>
</organism>
<evidence type="ECO:0000259" key="1">
    <source>
        <dbReference type="Pfam" id="PF13472"/>
    </source>
</evidence>
<proteinExistence type="predicted"/>
<dbReference type="AlphaFoldDB" id="A0A449H5S0"/>
<name>A0A449H5S0_NOCFR</name>
<dbReference type="InterPro" id="IPR013830">
    <property type="entry name" value="SGNH_hydro"/>
</dbReference>
<dbReference type="CDD" id="cd01835">
    <property type="entry name" value="SGNH_hydrolase_like_3"/>
    <property type="match status" value="1"/>
</dbReference>
<dbReference type="Pfam" id="PF13472">
    <property type="entry name" value="Lipase_GDSL_2"/>
    <property type="match status" value="1"/>
</dbReference>
<dbReference type="SUPFAM" id="SSF52266">
    <property type="entry name" value="SGNH hydrolase"/>
    <property type="match status" value="1"/>
</dbReference>
<sequence length="212" mass="21785">MLDDVRVCFAGDSFVAGVGDPHALGWAGRLTATAIRAGVPLTAYNLGVRRETTPMIAARLIAECGPRLPADVAAGVVLSCGVNDGTRENGTVRVAVPTATAAMRELLAAVHARGWRALVVGPPPVDDDAHNERSAALEQSFAAVCAAAGVSFLPVHHALRSNEVWMREVRAGDGAHPGAAGYAELAALVEPTWGAWLDGFADGGAAGRHVPG</sequence>
<dbReference type="InterPro" id="IPR036514">
    <property type="entry name" value="SGNH_hydro_sf"/>
</dbReference>
<dbReference type="InterPro" id="IPR051532">
    <property type="entry name" value="Ester_Hydrolysis_Enzymes"/>
</dbReference>
<protein>
    <submittedName>
        <fullName evidence="2">GDSL-like Lipase/Acylhydrolase</fullName>
    </submittedName>
</protein>
<evidence type="ECO:0000313" key="2">
    <source>
        <dbReference type="EMBL" id="VFA86446.1"/>
    </source>
</evidence>